<keyword evidence="5" id="KW-0227">DNA damage</keyword>
<evidence type="ECO:0000256" key="3">
    <source>
        <dbReference type="ARBA" id="ARBA00021315"/>
    </source>
</evidence>
<dbReference type="GO" id="GO:0009432">
    <property type="term" value="P:SOS response"/>
    <property type="evidence" value="ECO:0007669"/>
    <property type="project" value="TreeGrafter"/>
</dbReference>
<dbReference type="SUPFAM" id="SSF52540">
    <property type="entry name" value="P-loop containing nucleoside triphosphate hydrolases"/>
    <property type="match status" value="1"/>
</dbReference>
<evidence type="ECO:0000256" key="5">
    <source>
        <dbReference type="ARBA" id="ARBA00022763"/>
    </source>
</evidence>
<evidence type="ECO:0000256" key="4">
    <source>
        <dbReference type="ARBA" id="ARBA00022741"/>
    </source>
</evidence>
<protein>
    <recommendedName>
        <fullName evidence="3">DNA repair protein RecN</fullName>
    </recommendedName>
    <alternativeName>
        <fullName evidence="8">Recombination protein N</fullName>
    </alternativeName>
</protein>
<reference evidence="10" key="1">
    <citation type="submission" date="2020-05" db="EMBL/GenBank/DDBJ databases">
        <authorList>
            <person name="Chiriac C."/>
            <person name="Salcher M."/>
            <person name="Ghai R."/>
            <person name="Kavagutti S V."/>
        </authorList>
    </citation>
    <scope>NUCLEOTIDE SEQUENCE</scope>
</reference>
<evidence type="ECO:0000256" key="2">
    <source>
        <dbReference type="ARBA" id="ARBA00009441"/>
    </source>
</evidence>
<dbReference type="GO" id="GO:0006310">
    <property type="term" value="P:DNA recombination"/>
    <property type="evidence" value="ECO:0007669"/>
    <property type="project" value="InterPro"/>
</dbReference>
<evidence type="ECO:0000256" key="1">
    <source>
        <dbReference type="ARBA" id="ARBA00003618"/>
    </source>
</evidence>
<dbReference type="InterPro" id="IPR027417">
    <property type="entry name" value="P-loop_NTPase"/>
</dbReference>
<comment type="function">
    <text evidence="1">May be involved in recombinational repair of damaged DNA.</text>
</comment>
<dbReference type="GO" id="GO:0043590">
    <property type="term" value="C:bacterial nucleoid"/>
    <property type="evidence" value="ECO:0007669"/>
    <property type="project" value="TreeGrafter"/>
</dbReference>
<keyword evidence="4" id="KW-0547">Nucleotide-binding</keyword>
<feature type="domain" description="RecF/RecN/SMC N-terminal" evidence="9">
    <location>
        <begin position="15"/>
        <end position="514"/>
    </location>
</feature>
<dbReference type="InterPro" id="IPR003395">
    <property type="entry name" value="RecF/RecN/SMC_N"/>
</dbReference>
<dbReference type="CDD" id="cd03241">
    <property type="entry name" value="ABC_RecN"/>
    <property type="match status" value="1"/>
</dbReference>
<dbReference type="GO" id="GO:0005524">
    <property type="term" value="F:ATP binding"/>
    <property type="evidence" value="ECO:0007669"/>
    <property type="project" value="UniProtKB-KW"/>
</dbReference>
<accession>A0A6J7EA52</accession>
<evidence type="ECO:0000256" key="6">
    <source>
        <dbReference type="ARBA" id="ARBA00022840"/>
    </source>
</evidence>
<dbReference type="EMBL" id="CAFBLM010000061">
    <property type="protein sequence ID" value="CAB4878060.1"/>
    <property type="molecule type" value="Genomic_DNA"/>
</dbReference>
<keyword evidence="7" id="KW-0234">DNA repair</keyword>
<name>A0A6J7EA52_9ZZZZ</name>
<dbReference type="Pfam" id="PF02463">
    <property type="entry name" value="SMC_N"/>
    <property type="match status" value="1"/>
</dbReference>
<dbReference type="AlphaFoldDB" id="A0A6J7EA52"/>
<dbReference type="PANTHER" id="PTHR11059:SF0">
    <property type="entry name" value="DNA REPAIR PROTEIN RECN"/>
    <property type="match status" value="1"/>
</dbReference>
<dbReference type="PANTHER" id="PTHR11059">
    <property type="entry name" value="DNA REPAIR PROTEIN RECN"/>
    <property type="match status" value="1"/>
</dbReference>
<dbReference type="Gene3D" id="3.40.50.300">
    <property type="entry name" value="P-loop containing nucleotide triphosphate hydrolases"/>
    <property type="match status" value="2"/>
</dbReference>
<sequence length="567" mass="59789">MLEELRISGSAIIMDAELELSTGLTVLTGETGAGKTSVLTALLLLAGGKAEAAPVHGDRLAVEALFSTSNPDVAELIAQAGGDLDEESLVVRRTVSSEGRSRAFAGGVAVPATLLSELAPYLSAIHGQSDQLLLRRAGLQRDLLDRYAGSDHQDRVQEHRAFWNEREKLQAQIATLTTDSASRLAAREEALAGIATIDAVNPLANEDVELKSEAMRLEHVDELLESVGGALAALIGEEGHEDSPGINAAAGVAQSRRNLAAAVGRDGGLASVAASLDEVQILIDDVASSLRNYQSQLGVEPGRLAQVQQRRSQLGELIRRFAQVDKNIDEVLRWRASAQERVEKSSDDEQLAELLERVAELGAALASSAEVITQTRTRAAADLSERVTVELQSLAMPRAALEVLVSDADPGAFGNDGVAFLLRPRPDSPGVALHKGASGGELSRVMLALEVVLAGADPVDTFVFDEVDAGVGGRAAVDVGLRLAQLGSHCQVIVVTHLPQVAAFADHHFVVTRSKGDERAQISRLNNDDRAGELTRMLAGLEDSTAGKAHAVELLATAAELKQKASA</sequence>
<proteinExistence type="inferred from homology"/>
<evidence type="ECO:0000259" key="9">
    <source>
        <dbReference type="Pfam" id="PF02463"/>
    </source>
</evidence>
<dbReference type="InterPro" id="IPR004604">
    <property type="entry name" value="DNA_recomb/repair_RecN"/>
</dbReference>
<dbReference type="NCBIfam" id="TIGR00634">
    <property type="entry name" value="recN"/>
    <property type="match status" value="1"/>
</dbReference>
<gene>
    <name evidence="10" type="ORF">UFOPK3401_01199</name>
</gene>
<evidence type="ECO:0000313" key="10">
    <source>
        <dbReference type="EMBL" id="CAB4878060.1"/>
    </source>
</evidence>
<organism evidence="10">
    <name type="scientific">freshwater metagenome</name>
    <dbReference type="NCBI Taxonomy" id="449393"/>
    <lineage>
        <taxon>unclassified sequences</taxon>
        <taxon>metagenomes</taxon>
        <taxon>ecological metagenomes</taxon>
    </lineage>
</organism>
<dbReference type="PIRSF" id="PIRSF003128">
    <property type="entry name" value="RecN"/>
    <property type="match status" value="1"/>
</dbReference>
<dbReference type="GO" id="GO:0006281">
    <property type="term" value="P:DNA repair"/>
    <property type="evidence" value="ECO:0007669"/>
    <property type="project" value="UniProtKB-KW"/>
</dbReference>
<keyword evidence="6" id="KW-0067">ATP-binding</keyword>
<evidence type="ECO:0000256" key="7">
    <source>
        <dbReference type="ARBA" id="ARBA00023204"/>
    </source>
</evidence>
<evidence type="ECO:0000256" key="8">
    <source>
        <dbReference type="ARBA" id="ARBA00033408"/>
    </source>
</evidence>
<comment type="similarity">
    <text evidence="2">Belongs to the RecN family.</text>
</comment>